<evidence type="ECO:0000313" key="3">
    <source>
        <dbReference type="Proteomes" id="UP000018545"/>
    </source>
</evidence>
<gene>
    <name evidence="2" type="ORF">P262_04465</name>
</gene>
<keyword evidence="1" id="KW-1133">Transmembrane helix</keyword>
<name>V5U2D6_9ENTR</name>
<reference evidence="2 3" key="1">
    <citation type="journal article" date="2014" name="Genome Announc.">
        <title>Complete Genome Sequence of Cronobacter sakazakii Strain CMCC 45402.</title>
        <authorList>
            <person name="Zhao Z."/>
            <person name="Wang L."/>
            <person name="Wang B."/>
            <person name="Liang H."/>
            <person name="Ye Q."/>
            <person name="Zeng M."/>
        </authorList>
    </citation>
    <scope>NUCLEOTIDE SEQUENCE [LARGE SCALE GENOMIC DNA]</scope>
    <source>
        <strain evidence="3">45402</strain>
    </source>
</reference>
<dbReference type="PATRIC" id="fig|1401659.3.peg.3150"/>
<dbReference type="HOGENOM" id="CLU_3215153_0_0_6"/>
<organism evidence="2 3">
    <name type="scientific">Cronobacter malonaticus</name>
    <dbReference type="NCBI Taxonomy" id="413503"/>
    <lineage>
        <taxon>Bacteria</taxon>
        <taxon>Pseudomonadati</taxon>
        <taxon>Pseudomonadota</taxon>
        <taxon>Gammaproteobacteria</taxon>
        <taxon>Enterobacterales</taxon>
        <taxon>Enterobacteriaceae</taxon>
        <taxon>Cronobacter</taxon>
    </lineage>
</organism>
<keyword evidence="1" id="KW-0472">Membrane</keyword>
<sequence length="44" mass="5463">MLLLYHKIKIKFHQSLIVLIGYYLIHFLKNEYYKAHKSTQIKFH</sequence>
<protein>
    <submittedName>
        <fullName evidence="2">Uncharacterized protein</fullName>
    </submittedName>
</protein>
<accession>V5U2D6</accession>
<dbReference type="EMBL" id="CP006731">
    <property type="protein sequence ID" value="AHB71548.1"/>
    <property type="molecule type" value="Genomic_DNA"/>
</dbReference>
<evidence type="ECO:0000313" key="2">
    <source>
        <dbReference type="EMBL" id="AHB71548.1"/>
    </source>
</evidence>
<evidence type="ECO:0000256" key="1">
    <source>
        <dbReference type="SAM" id="Phobius"/>
    </source>
</evidence>
<keyword evidence="1" id="KW-0812">Transmembrane</keyword>
<proteinExistence type="predicted"/>
<dbReference type="KEGG" id="csi:P262_04465"/>
<feature type="transmembrane region" description="Helical" evidence="1">
    <location>
        <begin position="12"/>
        <end position="28"/>
    </location>
</feature>
<dbReference type="AlphaFoldDB" id="V5U2D6"/>
<dbReference type="Proteomes" id="UP000018545">
    <property type="component" value="Chromosome"/>
</dbReference>